<feature type="non-terminal residue" evidence="1">
    <location>
        <position position="1"/>
    </location>
</feature>
<dbReference type="EMBL" id="WXEY01000056">
    <property type="protein sequence ID" value="MZP31494.1"/>
    <property type="molecule type" value="Genomic_DNA"/>
</dbReference>
<accession>A0A845L9P8</accession>
<proteinExistence type="predicted"/>
<reference evidence="1 2" key="1">
    <citation type="submission" date="2020-01" db="EMBL/GenBank/DDBJ databases">
        <title>Whole-genome sequence of Heliobacterium undosum DSM 13378.</title>
        <authorList>
            <person name="Kyndt J.A."/>
            <person name="Meyer T.E."/>
        </authorList>
    </citation>
    <scope>NUCLEOTIDE SEQUENCE [LARGE SCALE GENOMIC DNA]</scope>
    <source>
        <strain evidence="1 2">DSM 13378</strain>
    </source>
</reference>
<comment type="caution">
    <text evidence="1">The sequence shown here is derived from an EMBL/GenBank/DDBJ whole genome shotgun (WGS) entry which is preliminary data.</text>
</comment>
<dbReference type="OrthoDB" id="7068154at2"/>
<dbReference type="AlphaFoldDB" id="A0A845L9P8"/>
<sequence length="217" mass="25136">LKEGLMISFYYDLIKRKLPLELYNRKPILTTKVLENLHNDANGILEKVVIDELNNRGFIGRRNIKSRTLKSSDGIKIDIPSDVGEIDVLCLHPGNRVLIIGECKNVSFSPEPIHWYEDLQDFGVIESKPDSYKSKFLRKINWCLNNANLLIKAILKENSIHDYFAEWIVLPLFITTFESVAVNFIEDFPCSSLPRFLSEYDANGLQTYDQWKRNINI</sequence>
<evidence type="ECO:0008006" key="3">
    <source>
        <dbReference type="Google" id="ProtNLM"/>
    </source>
</evidence>
<protein>
    <recommendedName>
        <fullName evidence="3">NERD domain-containing protein</fullName>
    </recommendedName>
</protein>
<dbReference type="RefSeq" id="WP_161260008.1">
    <property type="nucleotide sequence ID" value="NZ_WXEY01000056.1"/>
</dbReference>
<evidence type="ECO:0000313" key="1">
    <source>
        <dbReference type="EMBL" id="MZP31494.1"/>
    </source>
</evidence>
<dbReference type="Proteomes" id="UP000463470">
    <property type="component" value="Unassembled WGS sequence"/>
</dbReference>
<organism evidence="1 2">
    <name type="scientific">Heliomicrobium undosum</name>
    <dbReference type="NCBI Taxonomy" id="121734"/>
    <lineage>
        <taxon>Bacteria</taxon>
        <taxon>Bacillati</taxon>
        <taxon>Bacillota</taxon>
        <taxon>Clostridia</taxon>
        <taxon>Eubacteriales</taxon>
        <taxon>Heliobacteriaceae</taxon>
        <taxon>Heliomicrobium</taxon>
    </lineage>
</organism>
<keyword evidence="2" id="KW-1185">Reference proteome</keyword>
<name>A0A845L9P8_9FIRM</name>
<gene>
    <name evidence="1" type="ORF">GTO91_17585</name>
</gene>
<evidence type="ECO:0000313" key="2">
    <source>
        <dbReference type="Proteomes" id="UP000463470"/>
    </source>
</evidence>